<keyword evidence="11" id="KW-1185">Reference proteome</keyword>
<name>A0ABV7ZXM6_9GAMM</name>
<feature type="transmembrane region" description="Helical" evidence="7">
    <location>
        <begin position="378"/>
        <end position="398"/>
    </location>
</feature>
<feature type="transmembrane region" description="Helical" evidence="7">
    <location>
        <begin position="20"/>
        <end position="38"/>
    </location>
</feature>
<evidence type="ECO:0000256" key="1">
    <source>
        <dbReference type="ARBA" id="ARBA00004651"/>
    </source>
</evidence>
<evidence type="ECO:0000256" key="5">
    <source>
        <dbReference type="ARBA" id="ARBA00023136"/>
    </source>
</evidence>
<dbReference type="Proteomes" id="UP001595617">
    <property type="component" value="Unassembled WGS sequence"/>
</dbReference>
<feature type="domain" description="MacB-like periplasmic core" evidence="9">
    <location>
        <begin position="18"/>
        <end position="240"/>
    </location>
</feature>
<feature type="domain" description="ABC3 transporter permease C-terminal" evidence="8">
    <location>
        <begin position="276"/>
        <end position="403"/>
    </location>
</feature>
<keyword evidence="3 7" id="KW-0812">Transmembrane</keyword>
<comment type="subcellular location">
    <subcellularLocation>
        <location evidence="1">Cell membrane</location>
        <topology evidence="1">Multi-pass membrane protein</topology>
    </subcellularLocation>
</comment>
<evidence type="ECO:0000256" key="3">
    <source>
        <dbReference type="ARBA" id="ARBA00022692"/>
    </source>
</evidence>
<dbReference type="PANTHER" id="PTHR30572">
    <property type="entry name" value="MEMBRANE COMPONENT OF TRANSPORTER-RELATED"/>
    <property type="match status" value="1"/>
</dbReference>
<keyword evidence="2" id="KW-1003">Cell membrane</keyword>
<evidence type="ECO:0000256" key="7">
    <source>
        <dbReference type="SAM" id="Phobius"/>
    </source>
</evidence>
<dbReference type="Pfam" id="PF12704">
    <property type="entry name" value="MacB_PCD"/>
    <property type="match status" value="1"/>
</dbReference>
<evidence type="ECO:0000256" key="6">
    <source>
        <dbReference type="ARBA" id="ARBA00038076"/>
    </source>
</evidence>
<comment type="similarity">
    <text evidence="6">Belongs to the ABC-4 integral membrane protein family.</text>
</comment>
<dbReference type="EMBL" id="JBHRYR010000003">
    <property type="protein sequence ID" value="MFC3852906.1"/>
    <property type="molecule type" value="Genomic_DNA"/>
</dbReference>
<evidence type="ECO:0000313" key="10">
    <source>
        <dbReference type="EMBL" id="MFC3852906.1"/>
    </source>
</evidence>
<dbReference type="RefSeq" id="WP_380695554.1">
    <property type="nucleotide sequence ID" value="NZ_JBHRYR010000003.1"/>
</dbReference>
<keyword evidence="5 7" id="KW-0472">Membrane</keyword>
<evidence type="ECO:0000259" key="9">
    <source>
        <dbReference type="Pfam" id="PF12704"/>
    </source>
</evidence>
<evidence type="ECO:0000313" key="11">
    <source>
        <dbReference type="Proteomes" id="UP001595617"/>
    </source>
</evidence>
<gene>
    <name evidence="10" type="ORF">ACFOOG_08690</name>
</gene>
<accession>A0ABV7ZXM6</accession>
<sequence>MLMWVLALRNILRNRRRTILTLLSMSGGYLLVSVMYSLNEGSYDQVLQYFTRDTTGHVQLTAPGYIERPNLYRTVAVSADGLSSLAALPEVHSVSARIESGALAYGEEKSLPVEVKGLIPEREAELSYLAEKITAGRYFTDQLTPDGLYEAMIGALTARQLNLSVGDDIVLLSQGADGSMANDLYRVTGILGDADAAESRWVVLPLQAAQAFFVLPEQAHRWLVVGEDYRRSEQVQQAVDTWVAGAGFTDPVVVSTWQEVAREFYELMEADKEGGMFASYILIFLVCVGVLNTVLMSVMERTGEFGVLKAIGTPPQRIFSLIVLETLLLALLGCGIGFLLAFPLNLWMSLVGVALAEPIDISGIVFSHYRGQMSLTVFLMPAQIIFVAAVLISLLPAWRASRLVPVDAMRAL</sequence>
<dbReference type="InterPro" id="IPR050250">
    <property type="entry name" value="Macrolide_Exporter_MacB"/>
</dbReference>
<dbReference type="InterPro" id="IPR003838">
    <property type="entry name" value="ABC3_permease_C"/>
</dbReference>
<dbReference type="Pfam" id="PF02687">
    <property type="entry name" value="FtsX"/>
    <property type="match status" value="1"/>
</dbReference>
<proteinExistence type="inferred from homology"/>
<dbReference type="PANTHER" id="PTHR30572:SF4">
    <property type="entry name" value="ABC TRANSPORTER PERMEASE YTRF"/>
    <property type="match status" value="1"/>
</dbReference>
<evidence type="ECO:0000256" key="4">
    <source>
        <dbReference type="ARBA" id="ARBA00022989"/>
    </source>
</evidence>
<comment type="caution">
    <text evidence="10">The sequence shown here is derived from an EMBL/GenBank/DDBJ whole genome shotgun (WGS) entry which is preliminary data.</text>
</comment>
<organism evidence="10 11">
    <name type="scientific">Saccharospirillum mangrovi</name>
    <dbReference type="NCBI Taxonomy" id="2161747"/>
    <lineage>
        <taxon>Bacteria</taxon>
        <taxon>Pseudomonadati</taxon>
        <taxon>Pseudomonadota</taxon>
        <taxon>Gammaproteobacteria</taxon>
        <taxon>Oceanospirillales</taxon>
        <taxon>Saccharospirillaceae</taxon>
        <taxon>Saccharospirillum</taxon>
    </lineage>
</organism>
<feature type="transmembrane region" description="Helical" evidence="7">
    <location>
        <begin position="346"/>
        <end position="366"/>
    </location>
</feature>
<protein>
    <submittedName>
        <fullName evidence="10">ABC transporter permease</fullName>
    </submittedName>
</protein>
<evidence type="ECO:0000256" key="2">
    <source>
        <dbReference type="ARBA" id="ARBA00022475"/>
    </source>
</evidence>
<keyword evidence="4 7" id="KW-1133">Transmembrane helix</keyword>
<feature type="transmembrane region" description="Helical" evidence="7">
    <location>
        <begin position="318"/>
        <end position="340"/>
    </location>
</feature>
<feature type="transmembrane region" description="Helical" evidence="7">
    <location>
        <begin position="277"/>
        <end position="298"/>
    </location>
</feature>
<reference evidence="11" key="1">
    <citation type="journal article" date="2019" name="Int. J. Syst. Evol. Microbiol.">
        <title>The Global Catalogue of Microorganisms (GCM) 10K type strain sequencing project: providing services to taxonomists for standard genome sequencing and annotation.</title>
        <authorList>
            <consortium name="The Broad Institute Genomics Platform"/>
            <consortium name="The Broad Institute Genome Sequencing Center for Infectious Disease"/>
            <person name="Wu L."/>
            <person name="Ma J."/>
        </authorList>
    </citation>
    <scope>NUCLEOTIDE SEQUENCE [LARGE SCALE GENOMIC DNA]</scope>
    <source>
        <strain evidence="11">IBRC 10765</strain>
    </source>
</reference>
<evidence type="ECO:0000259" key="8">
    <source>
        <dbReference type="Pfam" id="PF02687"/>
    </source>
</evidence>
<dbReference type="InterPro" id="IPR025857">
    <property type="entry name" value="MacB_PCD"/>
</dbReference>